<organism evidence="1 2">
    <name type="scientific">Ancylostoma ceylanicum</name>
    <dbReference type="NCBI Taxonomy" id="53326"/>
    <lineage>
        <taxon>Eukaryota</taxon>
        <taxon>Metazoa</taxon>
        <taxon>Ecdysozoa</taxon>
        <taxon>Nematoda</taxon>
        <taxon>Chromadorea</taxon>
        <taxon>Rhabditida</taxon>
        <taxon>Rhabditina</taxon>
        <taxon>Rhabditomorpha</taxon>
        <taxon>Strongyloidea</taxon>
        <taxon>Ancylostomatidae</taxon>
        <taxon>Ancylostomatinae</taxon>
        <taxon>Ancylostoma</taxon>
    </lineage>
</organism>
<name>A0A016S0F0_9BILA</name>
<dbReference type="EMBL" id="JARK01001659">
    <property type="protein sequence ID" value="EYB84100.1"/>
    <property type="molecule type" value="Genomic_DNA"/>
</dbReference>
<keyword evidence="2" id="KW-1185">Reference proteome</keyword>
<sequence>MQIILDLRYTQCQQLLSGDILENILLSILLSNDQTYRSIVDIQRTQPRDQLFRGPEQIQGRTAEKWATLTVAEVVTGRPVHDNPCINDLLWWELAHIRGVQGVQLLSSSYLLRFVSHGLSVSSIFIFIANKSFYSFISLPERSQCSIGAVSA</sequence>
<dbReference type="Proteomes" id="UP000024635">
    <property type="component" value="Unassembled WGS sequence"/>
</dbReference>
<proteinExistence type="predicted"/>
<accession>A0A016S0F0</accession>
<protein>
    <submittedName>
        <fullName evidence="1">Uncharacterized protein</fullName>
    </submittedName>
</protein>
<dbReference type="AlphaFoldDB" id="A0A016S0F0"/>
<gene>
    <name evidence="1" type="primary">Acey_s0323.g2502</name>
    <name evidence="1" type="ORF">Y032_0323g2502</name>
</gene>
<evidence type="ECO:0000313" key="1">
    <source>
        <dbReference type="EMBL" id="EYB84100.1"/>
    </source>
</evidence>
<comment type="caution">
    <text evidence="1">The sequence shown here is derived from an EMBL/GenBank/DDBJ whole genome shotgun (WGS) entry which is preliminary data.</text>
</comment>
<reference evidence="2" key="1">
    <citation type="journal article" date="2015" name="Nat. Genet.">
        <title>The genome and transcriptome of the zoonotic hookworm Ancylostoma ceylanicum identify infection-specific gene families.</title>
        <authorList>
            <person name="Schwarz E.M."/>
            <person name="Hu Y."/>
            <person name="Antoshechkin I."/>
            <person name="Miller M.M."/>
            <person name="Sternberg P.W."/>
            <person name="Aroian R.V."/>
        </authorList>
    </citation>
    <scope>NUCLEOTIDE SEQUENCE</scope>
    <source>
        <strain evidence="2">HY135</strain>
    </source>
</reference>
<evidence type="ECO:0000313" key="2">
    <source>
        <dbReference type="Proteomes" id="UP000024635"/>
    </source>
</evidence>